<organism evidence="1 2">
    <name type="scientific">Cupriavidus metallidurans</name>
    <dbReference type="NCBI Taxonomy" id="119219"/>
    <lineage>
        <taxon>Bacteria</taxon>
        <taxon>Pseudomonadati</taxon>
        <taxon>Pseudomonadota</taxon>
        <taxon>Betaproteobacteria</taxon>
        <taxon>Burkholderiales</taxon>
        <taxon>Burkholderiaceae</taxon>
        <taxon>Cupriavidus</taxon>
    </lineage>
</organism>
<dbReference type="InterPro" id="IPR052931">
    <property type="entry name" value="Prophage_regulatory_activator"/>
</dbReference>
<dbReference type="PANTHER" id="PTHR36154">
    <property type="entry name" value="DNA-BINDING TRANSCRIPTIONAL ACTIVATOR ALPA"/>
    <property type="match status" value="1"/>
</dbReference>
<dbReference type="PANTHER" id="PTHR36154:SF1">
    <property type="entry name" value="DNA-BINDING TRANSCRIPTIONAL ACTIVATOR ALPA"/>
    <property type="match status" value="1"/>
</dbReference>
<sequence length="87" mass="9757">MEHQTNAVALHRLPYVCQLTGLRKSTIYSMMRNGEFPRPVQIGRRAVAWRQGDLDAWICTRRPAALPAANALGRRLARNGAVSTENQ</sequence>
<dbReference type="Pfam" id="PF05930">
    <property type="entry name" value="Phage_AlpA"/>
    <property type="match status" value="1"/>
</dbReference>
<accession>A0A2L0XBG7</accession>
<reference evidence="1 2" key="1">
    <citation type="submission" date="2019-03" db="EMBL/GenBank/DDBJ databases">
        <title>Comparative insights into the high quality Complete genome sequence of highly metal resistant Cupriavidus metallidurans strain BS1 isolated from a gold-copper mine.</title>
        <authorList>
            <person name="Mazhar H.S."/>
            <person name="Rensing C."/>
        </authorList>
    </citation>
    <scope>NUCLEOTIDE SEQUENCE [LARGE SCALE GENOMIC DNA]</scope>
    <source>
        <strain evidence="1 2">BS1</strain>
    </source>
</reference>
<evidence type="ECO:0000313" key="2">
    <source>
        <dbReference type="Proteomes" id="UP000253772"/>
    </source>
</evidence>
<protein>
    <submittedName>
        <fullName evidence="1">AlpA family phage regulatory protein</fullName>
    </submittedName>
</protein>
<gene>
    <name evidence="1" type="ORF">DDF84_017600</name>
</gene>
<dbReference type="EMBL" id="CP037900">
    <property type="protein sequence ID" value="QBP11428.1"/>
    <property type="molecule type" value="Genomic_DNA"/>
</dbReference>
<dbReference type="InterPro" id="IPR010260">
    <property type="entry name" value="AlpA"/>
</dbReference>
<evidence type="ECO:0000313" key="1">
    <source>
        <dbReference type="EMBL" id="QBP11428.1"/>
    </source>
</evidence>
<dbReference type="Gene3D" id="1.10.238.160">
    <property type="match status" value="1"/>
</dbReference>
<dbReference type="AlphaFoldDB" id="A0A2L0XBG7"/>
<name>A0A2L0XBG7_9BURK</name>
<dbReference type="RefSeq" id="WP_080672721.1">
    <property type="nucleotide sequence ID" value="NZ_CP026544.1"/>
</dbReference>
<dbReference type="OrthoDB" id="9182156at2"/>
<dbReference type="Proteomes" id="UP000253772">
    <property type="component" value="Chromosome c1"/>
</dbReference>
<proteinExistence type="predicted"/>